<dbReference type="Pfam" id="PF00406">
    <property type="entry name" value="ADK"/>
    <property type="match status" value="2"/>
</dbReference>
<evidence type="ECO:0000256" key="6">
    <source>
        <dbReference type="RuleBase" id="RU003330"/>
    </source>
</evidence>
<dbReference type="GO" id="GO:0016301">
    <property type="term" value="F:kinase activity"/>
    <property type="evidence" value="ECO:0007669"/>
    <property type="project" value="UniProtKB-KW"/>
</dbReference>
<feature type="binding site" evidence="5">
    <location>
        <position position="147"/>
    </location>
    <ligand>
        <name>ATP</name>
        <dbReference type="ChEBI" id="CHEBI:30616"/>
    </ligand>
</feature>
<keyword evidence="1 5" id="KW-0808">Transferase</keyword>
<dbReference type="RefSeq" id="WP_190538886.1">
    <property type="nucleotide sequence ID" value="NZ_CAWPNO010000095.1"/>
</dbReference>
<feature type="binding site" evidence="5">
    <location>
        <position position="112"/>
    </location>
    <ligand>
        <name>AMP</name>
        <dbReference type="ChEBI" id="CHEBI:456215"/>
    </ligand>
</feature>
<dbReference type="PANTHER" id="PTHR23359">
    <property type="entry name" value="NUCLEOTIDE KINASE"/>
    <property type="match status" value="1"/>
</dbReference>
<protein>
    <recommendedName>
        <fullName evidence="5 7">Adenylate kinase</fullName>
        <shortName evidence="5">AK</shortName>
        <ecNumber evidence="5 7">2.7.4.3</ecNumber>
    </recommendedName>
    <alternativeName>
        <fullName evidence="5">ATP-AMP transphosphorylase</fullName>
    </alternativeName>
    <alternativeName>
        <fullName evidence="5">ATP:AMP phosphotransferase</fullName>
    </alternativeName>
    <alternativeName>
        <fullName evidence="5">Adenylate monophosphate kinase</fullName>
    </alternativeName>
</protein>
<feature type="binding site" evidence="5">
    <location>
        <position position="36"/>
    </location>
    <ligand>
        <name>AMP</name>
        <dbReference type="ChEBI" id="CHEBI:456215"/>
    </ligand>
</feature>
<feature type="binding site" evidence="5">
    <location>
        <position position="188"/>
    </location>
    <ligand>
        <name>ATP</name>
        <dbReference type="ChEBI" id="CHEBI:30616"/>
    </ligand>
</feature>
<dbReference type="CDD" id="cd01428">
    <property type="entry name" value="ADK"/>
    <property type="match status" value="1"/>
</dbReference>
<dbReference type="Proteomes" id="UP000658514">
    <property type="component" value="Unassembled WGS sequence"/>
</dbReference>
<keyword evidence="3 5" id="KW-0547">Nucleotide-binding</keyword>
<comment type="subunit">
    <text evidence="5 7">Monomer.</text>
</comment>
<evidence type="ECO:0000256" key="7">
    <source>
        <dbReference type="RuleBase" id="RU003331"/>
    </source>
</evidence>
<comment type="domain">
    <text evidence="5">Consists of three domains, a large central CORE domain and two small peripheral domains, NMPbind and LID, which undergo movements during catalysis. The LID domain closes over the site of phosphoryl transfer upon ATP binding. Assembling and dissambling the active center during each catalytic cycle provides an effective means to prevent ATP hydrolysis.</text>
</comment>
<dbReference type="InterPro" id="IPR000850">
    <property type="entry name" value="Adenylat/UMP-CMP_kin"/>
</dbReference>
<keyword evidence="2 5" id="KW-0545">Nucleotide biosynthesis</keyword>
<dbReference type="HAMAP" id="MF_00235">
    <property type="entry name" value="Adenylate_kinase_Adk"/>
    <property type="match status" value="1"/>
</dbReference>
<dbReference type="EMBL" id="JACJQH010000006">
    <property type="protein sequence ID" value="MBD2194959.1"/>
    <property type="molecule type" value="Genomic_DNA"/>
</dbReference>
<comment type="similarity">
    <text evidence="5 6">Belongs to the adenylate kinase family.</text>
</comment>
<comment type="caution">
    <text evidence="8">The sequence shown here is derived from an EMBL/GenBank/DDBJ whole genome shotgun (WGS) entry which is preliminary data.</text>
</comment>
<keyword evidence="9" id="KW-1185">Reference proteome</keyword>
<keyword evidence="5 7" id="KW-0067">ATP-binding</keyword>
<comment type="caution">
    <text evidence="5">Lacks conserved residue(s) required for the propagation of feature annotation.</text>
</comment>
<feature type="binding site" evidence="5">
    <location>
        <begin position="105"/>
        <end position="108"/>
    </location>
    <ligand>
        <name>AMP</name>
        <dbReference type="ChEBI" id="CHEBI:456215"/>
    </ligand>
</feature>
<name>A0ABR8A5R8_9CYAN</name>
<dbReference type="Gene3D" id="3.40.50.300">
    <property type="entry name" value="P-loop containing nucleotide triphosphate hydrolases"/>
    <property type="match status" value="1"/>
</dbReference>
<feature type="binding site" evidence="5">
    <location>
        <position position="160"/>
    </location>
    <ligand>
        <name>AMP</name>
        <dbReference type="ChEBI" id="CHEBI:456215"/>
    </ligand>
</feature>
<evidence type="ECO:0000256" key="5">
    <source>
        <dbReference type="HAMAP-Rule" id="MF_00235"/>
    </source>
</evidence>
<keyword evidence="5" id="KW-0963">Cytoplasm</keyword>
<sequence length="204" mass="23553">MRLVILGGSGSGKSTQAEKLCRYFEIPKISTGEILREAISVDSPSLREDALQSSVNNHMHNLGELGRYAQPYVETGELVPDEMMIELIRMQLTKLNSQSGWILEGYPRTAFQAEELDFLLEYLGQKLNWAIYLQVPEAIMVNRCLGRSLKDEQSEIVQRRIELFYDRTIPILEYYDRRRRLLTINGDQSRELVHQQIVNLLAVH</sequence>
<comment type="catalytic activity">
    <reaction evidence="5 7">
        <text>AMP + ATP = 2 ADP</text>
        <dbReference type="Rhea" id="RHEA:12973"/>
        <dbReference type="ChEBI" id="CHEBI:30616"/>
        <dbReference type="ChEBI" id="CHEBI:456215"/>
        <dbReference type="ChEBI" id="CHEBI:456216"/>
        <dbReference type="EC" id="2.7.4.3"/>
    </reaction>
</comment>
<evidence type="ECO:0000256" key="4">
    <source>
        <dbReference type="ARBA" id="ARBA00022777"/>
    </source>
</evidence>
<dbReference type="EC" id="2.7.4.3" evidence="5 7"/>
<dbReference type="SUPFAM" id="SSF52540">
    <property type="entry name" value="P-loop containing nucleoside triphosphate hydrolases"/>
    <property type="match status" value="1"/>
</dbReference>
<reference evidence="8 9" key="1">
    <citation type="journal article" date="2020" name="ISME J.">
        <title>Comparative genomics reveals insights into cyanobacterial evolution and habitat adaptation.</title>
        <authorList>
            <person name="Chen M.Y."/>
            <person name="Teng W.K."/>
            <person name="Zhao L."/>
            <person name="Hu C.X."/>
            <person name="Zhou Y.K."/>
            <person name="Han B.P."/>
            <person name="Song L.R."/>
            <person name="Shu W.S."/>
        </authorList>
    </citation>
    <scope>NUCLEOTIDE SEQUENCE [LARGE SCALE GENOMIC DNA]</scope>
    <source>
        <strain evidence="8 9">FACHB-288</strain>
    </source>
</reference>
<comment type="pathway">
    <text evidence="5">Purine metabolism; AMP biosynthesis via salvage pathway; AMP from ADP: step 1/1.</text>
</comment>
<keyword evidence="4 5" id="KW-0418">Kinase</keyword>
<organism evidence="8 9">
    <name type="scientific">Calothrix parietina FACHB-288</name>
    <dbReference type="NCBI Taxonomy" id="2692896"/>
    <lineage>
        <taxon>Bacteria</taxon>
        <taxon>Bacillati</taxon>
        <taxon>Cyanobacteriota</taxon>
        <taxon>Cyanophyceae</taxon>
        <taxon>Nostocales</taxon>
        <taxon>Calotrichaceae</taxon>
        <taxon>Calothrix</taxon>
    </lineage>
</organism>
<feature type="binding site" evidence="5">
    <location>
        <begin position="77"/>
        <end position="79"/>
    </location>
    <ligand>
        <name>AMP</name>
        <dbReference type="ChEBI" id="CHEBI:456215"/>
    </ligand>
</feature>
<proteinExistence type="inferred from homology"/>
<dbReference type="PRINTS" id="PR00094">
    <property type="entry name" value="ADENYLTKNASE"/>
</dbReference>
<feature type="binding site" evidence="5">
    <location>
        <begin position="10"/>
        <end position="15"/>
    </location>
    <ligand>
        <name>ATP</name>
        <dbReference type="ChEBI" id="CHEBI:30616"/>
    </ligand>
</feature>
<evidence type="ECO:0000256" key="1">
    <source>
        <dbReference type="ARBA" id="ARBA00022679"/>
    </source>
</evidence>
<evidence type="ECO:0000313" key="9">
    <source>
        <dbReference type="Proteomes" id="UP000658514"/>
    </source>
</evidence>
<evidence type="ECO:0000256" key="3">
    <source>
        <dbReference type="ARBA" id="ARBA00022741"/>
    </source>
</evidence>
<feature type="binding site" evidence="5">
    <location>
        <position position="31"/>
    </location>
    <ligand>
        <name>AMP</name>
        <dbReference type="ChEBI" id="CHEBI:456215"/>
    </ligand>
</feature>
<evidence type="ECO:0000313" key="8">
    <source>
        <dbReference type="EMBL" id="MBD2194959.1"/>
    </source>
</evidence>
<comment type="function">
    <text evidence="5">Catalyzes the reversible transfer of the terminal phosphate group between ATP and AMP. Plays an important role in cellular energy homeostasis and in adenine nucleotide metabolism.</text>
</comment>
<comment type="subcellular location">
    <subcellularLocation>
        <location evidence="5 7">Cytoplasm</location>
    </subcellularLocation>
</comment>
<dbReference type="InterPro" id="IPR027417">
    <property type="entry name" value="P-loop_NTPase"/>
</dbReference>
<gene>
    <name evidence="5" type="primary">adk</name>
    <name evidence="8" type="ORF">H6G24_05535</name>
</gene>
<accession>A0ABR8A5R8</accession>
<evidence type="ECO:0000256" key="2">
    <source>
        <dbReference type="ARBA" id="ARBA00022727"/>
    </source>
</evidence>